<keyword evidence="1" id="KW-0238">DNA-binding</keyword>
<feature type="domain" description="HTH CENPB-type" evidence="2">
    <location>
        <begin position="1"/>
        <end position="55"/>
    </location>
</feature>
<evidence type="ECO:0000313" key="4">
    <source>
        <dbReference type="Proteomes" id="UP000789396"/>
    </source>
</evidence>
<dbReference type="InterPro" id="IPR050863">
    <property type="entry name" value="CenT-Element_Derived"/>
</dbReference>
<dbReference type="Proteomes" id="UP000789396">
    <property type="component" value="Unassembled WGS sequence"/>
</dbReference>
<name>A0A9N9HVT2_9GLOM</name>
<keyword evidence="4" id="KW-1185">Reference proteome</keyword>
<evidence type="ECO:0000259" key="2">
    <source>
        <dbReference type="PROSITE" id="PS51253"/>
    </source>
</evidence>
<gene>
    <name evidence="3" type="ORF">RFULGI_LOCUS10710</name>
</gene>
<dbReference type="PANTHER" id="PTHR19303:SF73">
    <property type="entry name" value="PROTEIN PDC2"/>
    <property type="match status" value="1"/>
</dbReference>
<dbReference type="PROSITE" id="PS51253">
    <property type="entry name" value="HTH_CENPB"/>
    <property type="match status" value="1"/>
</dbReference>
<reference evidence="3" key="1">
    <citation type="submission" date="2021-06" db="EMBL/GenBank/DDBJ databases">
        <authorList>
            <person name="Kallberg Y."/>
            <person name="Tangrot J."/>
            <person name="Rosling A."/>
        </authorList>
    </citation>
    <scope>NUCLEOTIDE SEQUENCE</scope>
    <source>
        <strain evidence="3">IN212</strain>
    </source>
</reference>
<evidence type="ECO:0000313" key="3">
    <source>
        <dbReference type="EMBL" id="CAG8708454.1"/>
    </source>
</evidence>
<dbReference type="Pfam" id="PF03184">
    <property type="entry name" value="DDE_1"/>
    <property type="match status" value="1"/>
</dbReference>
<dbReference type="PANTHER" id="PTHR19303">
    <property type="entry name" value="TRANSPOSON"/>
    <property type="match status" value="1"/>
</dbReference>
<dbReference type="InterPro" id="IPR004875">
    <property type="entry name" value="DDE_SF_endonuclease_dom"/>
</dbReference>
<proteinExistence type="predicted"/>
<dbReference type="EMBL" id="CAJVPZ010021781">
    <property type="protein sequence ID" value="CAG8708454.1"/>
    <property type="molecule type" value="Genomic_DNA"/>
</dbReference>
<dbReference type="Gene3D" id="1.10.10.60">
    <property type="entry name" value="Homeodomain-like"/>
    <property type="match status" value="1"/>
</dbReference>
<dbReference type="InterPro" id="IPR006600">
    <property type="entry name" value="HTH_CenpB_DNA-bd_dom"/>
</dbReference>
<dbReference type="Pfam" id="PF03221">
    <property type="entry name" value="HTH_Tnp_Tc5"/>
    <property type="match status" value="1"/>
</dbReference>
<dbReference type="SUPFAM" id="SSF46689">
    <property type="entry name" value="Homeodomain-like"/>
    <property type="match status" value="1"/>
</dbReference>
<dbReference type="InterPro" id="IPR009057">
    <property type="entry name" value="Homeodomain-like_sf"/>
</dbReference>
<dbReference type="GO" id="GO:0003677">
    <property type="term" value="F:DNA binding"/>
    <property type="evidence" value="ECO:0007669"/>
    <property type="project" value="UniProtKB-KW"/>
</dbReference>
<dbReference type="AlphaFoldDB" id="A0A9N9HVT2"/>
<comment type="caution">
    <text evidence="3">The sequence shown here is derived from an EMBL/GenBank/DDBJ whole genome shotgun (WGS) entry which is preliminary data.</text>
</comment>
<feature type="non-terminal residue" evidence="3">
    <location>
        <position position="1"/>
    </location>
</feature>
<dbReference type="GO" id="GO:0005634">
    <property type="term" value="C:nucleus"/>
    <property type="evidence" value="ECO:0007669"/>
    <property type="project" value="TreeGrafter"/>
</dbReference>
<evidence type="ECO:0000256" key="1">
    <source>
        <dbReference type="ARBA" id="ARBA00023125"/>
    </source>
</evidence>
<organism evidence="3 4">
    <name type="scientific">Racocetra fulgida</name>
    <dbReference type="NCBI Taxonomy" id="60492"/>
    <lineage>
        <taxon>Eukaryota</taxon>
        <taxon>Fungi</taxon>
        <taxon>Fungi incertae sedis</taxon>
        <taxon>Mucoromycota</taxon>
        <taxon>Glomeromycotina</taxon>
        <taxon>Glomeromycetes</taxon>
        <taxon>Diversisporales</taxon>
        <taxon>Gigasporaceae</taxon>
        <taxon>Racocetra</taxon>
    </lineage>
</organism>
<dbReference type="OrthoDB" id="2392502at2759"/>
<sequence>LRSQNIPVSQNMLKTKSLSIYEQLKNGGIEFSTIFEASNGWVYKFQQQFDISSKTISGESASADQVTIENCQVKQPTILIVDNCNAYSSPKLQNIKVEFLPPNTTSVIQPCDAAVDTSNVNDINDLNQLLEKLEMPYNCTKLLAKEYVNVDKEVQTIDTPTKESIVKEVLKEQGLIDNDNSNSEDEAEEEVIDDLITYNEGKGALEVAKKYLEQSQFATENDIYLLRQIIKKAE</sequence>
<protein>
    <submittedName>
        <fullName evidence="3">3010_t:CDS:1</fullName>
    </submittedName>
</protein>
<accession>A0A9N9HVT2</accession>
<feature type="non-terminal residue" evidence="3">
    <location>
        <position position="234"/>
    </location>
</feature>